<dbReference type="WBParaSite" id="nRc.2.0.1.t15392-RA">
    <property type="protein sequence ID" value="nRc.2.0.1.t15392-RA"/>
    <property type="gene ID" value="nRc.2.0.1.g15392"/>
</dbReference>
<accession>A0A915IMI8</accession>
<dbReference type="Proteomes" id="UP000887565">
    <property type="component" value="Unplaced"/>
</dbReference>
<organism evidence="1 2">
    <name type="scientific">Romanomermis culicivorax</name>
    <name type="common">Nematode worm</name>
    <dbReference type="NCBI Taxonomy" id="13658"/>
    <lineage>
        <taxon>Eukaryota</taxon>
        <taxon>Metazoa</taxon>
        <taxon>Ecdysozoa</taxon>
        <taxon>Nematoda</taxon>
        <taxon>Enoplea</taxon>
        <taxon>Dorylaimia</taxon>
        <taxon>Mermithida</taxon>
        <taxon>Mermithoidea</taxon>
        <taxon>Mermithidae</taxon>
        <taxon>Romanomermis</taxon>
    </lineage>
</organism>
<evidence type="ECO:0000313" key="2">
    <source>
        <dbReference type="WBParaSite" id="nRc.2.0.1.t15392-RA"/>
    </source>
</evidence>
<reference evidence="2" key="1">
    <citation type="submission" date="2022-11" db="UniProtKB">
        <authorList>
            <consortium name="WormBaseParasite"/>
        </authorList>
    </citation>
    <scope>IDENTIFICATION</scope>
</reference>
<evidence type="ECO:0000313" key="1">
    <source>
        <dbReference type="Proteomes" id="UP000887565"/>
    </source>
</evidence>
<proteinExistence type="predicted"/>
<name>A0A915IMI8_ROMCU</name>
<dbReference type="AlphaFoldDB" id="A0A915IMI8"/>
<keyword evidence="1" id="KW-1185">Reference proteome</keyword>
<sequence length="75" mass="8519">MLMGWPRYRNRPITATMPITATGSPRQDQVVNLFTQGKIDSQAWRVVSGVLCIKTFAFRDFPSHFLEISAAQNFT</sequence>
<protein>
    <submittedName>
        <fullName evidence="2">Uncharacterized protein</fullName>
    </submittedName>
</protein>